<proteinExistence type="predicted"/>
<organism evidence="1 2">
    <name type="scientific">Roseivirga misakiensis</name>
    <dbReference type="NCBI Taxonomy" id="1563681"/>
    <lineage>
        <taxon>Bacteria</taxon>
        <taxon>Pseudomonadati</taxon>
        <taxon>Bacteroidota</taxon>
        <taxon>Cytophagia</taxon>
        <taxon>Cytophagales</taxon>
        <taxon>Roseivirgaceae</taxon>
        <taxon>Roseivirga</taxon>
    </lineage>
</organism>
<comment type="caution">
    <text evidence="1">The sequence shown here is derived from an EMBL/GenBank/DDBJ whole genome shotgun (WGS) entry which is preliminary data.</text>
</comment>
<sequence length="284" mass="31841">MKKLRLISSVLVTVLAIGLYSCDNGDGVEPSLDDESLIVAIESASNRIPVESSDLPSSSLAVISSDFSESIVASAEMAPDLGFTVTLLRESGARVGEQSSAFFDLNGRELRSDRRERFRQRRRQARDCFDFVFPVSLTVPDGTELTIEDGNDWGQVREWYQANPDERARPEFIFPLDITFGDSTVTVDNNMDLFRARGACEVDRSNSRCFDFVFPITFIMADDSEIELGSNEDWHLIRAWYVANPDAETKPDLVFPVQITLEDGTVVTVDSEEELENQRQGCRD</sequence>
<dbReference type="PROSITE" id="PS51257">
    <property type="entry name" value="PROKAR_LIPOPROTEIN"/>
    <property type="match status" value="1"/>
</dbReference>
<dbReference type="STRING" id="1563681.BFP71_18515"/>
<dbReference type="EMBL" id="MDGQ01000005">
    <property type="protein sequence ID" value="OEK05385.1"/>
    <property type="molecule type" value="Genomic_DNA"/>
</dbReference>
<name>A0A1E5T1Y6_9BACT</name>
<dbReference type="Proteomes" id="UP000095552">
    <property type="component" value="Unassembled WGS sequence"/>
</dbReference>
<dbReference type="RefSeq" id="WP_069836889.1">
    <property type="nucleotide sequence ID" value="NZ_MDGQ01000005.1"/>
</dbReference>
<dbReference type="AlphaFoldDB" id="A0A1E5T1Y6"/>
<dbReference type="OrthoDB" id="1199198at2"/>
<protein>
    <submittedName>
        <fullName evidence="1">Uncharacterized protein</fullName>
    </submittedName>
</protein>
<gene>
    <name evidence="1" type="ORF">BFP71_18515</name>
</gene>
<keyword evidence="2" id="KW-1185">Reference proteome</keyword>
<reference evidence="1 2" key="1">
    <citation type="submission" date="2016-08" db="EMBL/GenBank/DDBJ databases">
        <title>Draft genome of Fabibacter sp. strain SK-8.</title>
        <authorList>
            <person name="Wong S.-K."/>
            <person name="Hamasaki K."/>
            <person name="Yoshizawa S."/>
        </authorList>
    </citation>
    <scope>NUCLEOTIDE SEQUENCE [LARGE SCALE GENOMIC DNA]</scope>
    <source>
        <strain evidence="1 2">SK-8</strain>
    </source>
</reference>
<accession>A0A1E5T1Y6</accession>
<evidence type="ECO:0000313" key="1">
    <source>
        <dbReference type="EMBL" id="OEK05385.1"/>
    </source>
</evidence>
<evidence type="ECO:0000313" key="2">
    <source>
        <dbReference type="Proteomes" id="UP000095552"/>
    </source>
</evidence>